<dbReference type="InterPro" id="IPR054156">
    <property type="entry name" value="YxaF_TetR_C"/>
</dbReference>
<dbReference type="Pfam" id="PF21993">
    <property type="entry name" value="TetR_C_13_2"/>
    <property type="match status" value="1"/>
</dbReference>
<evidence type="ECO:0000259" key="1">
    <source>
        <dbReference type="Pfam" id="PF21993"/>
    </source>
</evidence>
<dbReference type="Proteomes" id="UP001305606">
    <property type="component" value="Chromosome"/>
</dbReference>
<dbReference type="RefSeq" id="WP_311039151.1">
    <property type="nucleotide sequence ID" value="NZ_CP117522.1"/>
</dbReference>
<protein>
    <recommendedName>
        <fullName evidence="1">Transcriptional regulator LmrA/YxaF-like C-terminal domain-containing protein</fullName>
    </recommendedName>
</protein>
<evidence type="ECO:0000313" key="2">
    <source>
        <dbReference type="EMBL" id="WNF00799.1"/>
    </source>
</evidence>
<dbReference type="InterPro" id="IPR036271">
    <property type="entry name" value="Tet_transcr_reg_TetR-rel_C_sf"/>
</dbReference>
<dbReference type="EMBL" id="CP117522">
    <property type="protein sequence ID" value="WNF00799.1"/>
    <property type="molecule type" value="Genomic_DNA"/>
</dbReference>
<keyword evidence="3" id="KW-1185">Reference proteome</keyword>
<gene>
    <name evidence="2" type="ORF">PS467_38460</name>
</gene>
<evidence type="ECO:0000313" key="3">
    <source>
        <dbReference type="Proteomes" id="UP001305606"/>
    </source>
</evidence>
<reference evidence="2 3" key="1">
    <citation type="submission" date="2023-02" db="EMBL/GenBank/DDBJ databases">
        <title>Streptomyces sp. SCA4-21 with antifungal activity against Fusarium oxysporum f. sp. cubense, Streptomyces sp. SCA2-17 with antifungal activity against Fusarium oxysporum f. sp. cubense.</title>
        <authorList>
            <person name="Qi D."/>
        </authorList>
    </citation>
    <scope>NUCLEOTIDE SEQUENCE [LARGE SCALE GENOMIC DNA]</scope>
    <source>
        <strain evidence="2 3">SCA4-21</strain>
    </source>
</reference>
<feature type="domain" description="Transcriptional regulator LmrA/YxaF-like C-terminal" evidence="1">
    <location>
        <begin position="20"/>
        <end position="95"/>
    </location>
</feature>
<sequence length="104" mass="10785">MSGSRLGEALREVIAGAPDPASPVRAVVELLIGVLTDSGFQRGCPPAAVTLDAATDSAQIRQACAEGYDSWCELIAGFLTGRVPAAERADALATVEFPQWASII</sequence>
<name>A0ABY9V7J8_9ACTN</name>
<proteinExistence type="predicted"/>
<dbReference type="Gene3D" id="1.10.357.10">
    <property type="entry name" value="Tetracycline Repressor, domain 2"/>
    <property type="match status" value="1"/>
</dbReference>
<organism evidence="2 3">
    <name type="scientific">Streptomyces luomodiensis</name>
    <dbReference type="NCBI Taxonomy" id="3026192"/>
    <lineage>
        <taxon>Bacteria</taxon>
        <taxon>Bacillati</taxon>
        <taxon>Actinomycetota</taxon>
        <taxon>Actinomycetes</taxon>
        <taxon>Kitasatosporales</taxon>
        <taxon>Streptomycetaceae</taxon>
        <taxon>Streptomyces</taxon>
    </lineage>
</organism>
<accession>A0ABY9V7J8</accession>
<dbReference type="SUPFAM" id="SSF48498">
    <property type="entry name" value="Tetracyclin repressor-like, C-terminal domain"/>
    <property type="match status" value="1"/>
</dbReference>